<keyword evidence="2" id="KW-1185">Reference proteome</keyword>
<organism evidence="1 2">
    <name type="scientific">Mikania micrantha</name>
    <name type="common">bitter vine</name>
    <dbReference type="NCBI Taxonomy" id="192012"/>
    <lineage>
        <taxon>Eukaryota</taxon>
        <taxon>Viridiplantae</taxon>
        <taxon>Streptophyta</taxon>
        <taxon>Embryophyta</taxon>
        <taxon>Tracheophyta</taxon>
        <taxon>Spermatophyta</taxon>
        <taxon>Magnoliopsida</taxon>
        <taxon>eudicotyledons</taxon>
        <taxon>Gunneridae</taxon>
        <taxon>Pentapetalae</taxon>
        <taxon>asterids</taxon>
        <taxon>campanulids</taxon>
        <taxon>Asterales</taxon>
        <taxon>Asteraceae</taxon>
        <taxon>Asteroideae</taxon>
        <taxon>Heliantheae alliance</taxon>
        <taxon>Eupatorieae</taxon>
        <taxon>Mikania</taxon>
    </lineage>
</organism>
<comment type="caution">
    <text evidence="1">The sequence shown here is derived from an EMBL/GenBank/DDBJ whole genome shotgun (WGS) entry which is preliminary data.</text>
</comment>
<protein>
    <submittedName>
        <fullName evidence="1">Uncharacterized protein</fullName>
    </submittedName>
</protein>
<evidence type="ECO:0000313" key="2">
    <source>
        <dbReference type="Proteomes" id="UP000326396"/>
    </source>
</evidence>
<sequence length="121" mass="13191">MAPTANLNQIFSTFPAILKLSGDSTAQLTGNKADESRDHQLKPTRRLALGLGTIGLFANSNVAFSLAQDNGYWLTGPIPIPRAVNSNFLLEDAVKQQDLPQTESLYNDTTVILQEVMTRMA</sequence>
<reference evidence="1 2" key="1">
    <citation type="submission" date="2019-05" db="EMBL/GenBank/DDBJ databases">
        <title>Mikania micrantha, genome provides insights into the molecular mechanism of rapid growth.</title>
        <authorList>
            <person name="Liu B."/>
        </authorList>
    </citation>
    <scope>NUCLEOTIDE SEQUENCE [LARGE SCALE GENOMIC DNA]</scope>
    <source>
        <strain evidence="1">NLD-2019</strain>
        <tissue evidence="1">Leaf</tissue>
    </source>
</reference>
<dbReference type="Proteomes" id="UP000326396">
    <property type="component" value="Linkage Group LG3"/>
</dbReference>
<evidence type="ECO:0000313" key="1">
    <source>
        <dbReference type="EMBL" id="KAD4386012.1"/>
    </source>
</evidence>
<gene>
    <name evidence="1" type="ORF">E3N88_26181</name>
</gene>
<dbReference type="OrthoDB" id="783722at2759"/>
<dbReference type="EMBL" id="SZYD01000013">
    <property type="protein sequence ID" value="KAD4386012.1"/>
    <property type="molecule type" value="Genomic_DNA"/>
</dbReference>
<name>A0A5N6N7W3_9ASTR</name>
<proteinExistence type="predicted"/>
<dbReference type="AlphaFoldDB" id="A0A5N6N7W3"/>
<accession>A0A5N6N7W3</accession>